<dbReference type="EMBL" id="KQ947410">
    <property type="protein sequence ID" value="KUJ19696.1"/>
    <property type="molecule type" value="Genomic_DNA"/>
</dbReference>
<dbReference type="AlphaFoldDB" id="A0A194XHT5"/>
<feature type="domain" description="2EXR" evidence="1">
    <location>
        <begin position="27"/>
        <end position="133"/>
    </location>
</feature>
<protein>
    <recommendedName>
        <fullName evidence="1">2EXR domain-containing protein</fullName>
    </recommendedName>
</protein>
<dbReference type="GeneID" id="28822645"/>
<dbReference type="PANTHER" id="PTHR35910">
    <property type="entry name" value="2EXR DOMAIN-CONTAINING PROTEIN"/>
    <property type="match status" value="1"/>
</dbReference>
<dbReference type="InParanoid" id="A0A194XHT5"/>
<proteinExistence type="predicted"/>
<dbReference type="PANTHER" id="PTHR35910:SF6">
    <property type="entry name" value="2EXR DOMAIN-CONTAINING PROTEIN"/>
    <property type="match status" value="1"/>
</dbReference>
<keyword evidence="3" id="KW-1185">Reference proteome</keyword>
<gene>
    <name evidence="2" type="ORF">LY89DRAFT_666558</name>
</gene>
<accession>A0A194XHT5</accession>
<sequence length="316" mass="35938">MASPNLVRNYKTLSPDSPSILQPLESFHQFPKLPNELRDIIWNYALTPQLVKLREVFVDIPRAAETVHKAVTFIKTSKNHALLCTCQASHAVAPKKYGQYKMTTLEPRRPSKEEIQAAQELASTIYFAPLVDTMYLPRFHDIFNLVSAVDITEKNFEGPPQSLSQIRSLALGGRNPSPLKHNNSTTPFDCSEANFDDDDSVRGVMLAKELFDLQNLEEVIIVTPPANGLASPRNDDSLDFTGGAIIDPKVYNKCIKWMQVELQKELNKKFKHEQHCEICNHHNSSRNLPIRSAWWKDPKVTPMSREEFRARFGQDP</sequence>
<reference evidence="2 3" key="1">
    <citation type="submission" date="2015-10" db="EMBL/GenBank/DDBJ databases">
        <title>Full genome of DAOMC 229536 Phialocephala scopiformis, a fungal endophyte of spruce producing the potent anti-insectan compound rugulosin.</title>
        <authorList>
            <consortium name="DOE Joint Genome Institute"/>
            <person name="Walker A.K."/>
            <person name="Frasz S.L."/>
            <person name="Seifert K.A."/>
            <person name="Miller J.D."/>
            <person name="Mondo S.J."/>
            <person name="Labutti K."/>
            <person name="Lipzen A."/>
            <person name="Dockter R."/>
            <person name="Kennedy M."/>
            <person name="Grigoriev I.V."/>
            <person name="Spatafora J.W."/>
        </authorList>
    </citation>
    <scope>NUCLEOTIDE SEQUENCE [LARGE SCALE GENOMIC DNA]</scope>
    <source>
        <strain evidence="2 3">CBS 120377</strain>
    </source>
</reference>
<dbReference type="Pfam" id="PF20150">
    <property type="entry name" value="2EXR"/>
    <property type="match status" value="1"/>
</dbReference>
<evidence type="ECO:0000313" key="2">
    <source>
        <dbReference type="EMBL" id="KUJ19696.1"/>
    </source>
</evidence>
<organism evidence="2 3">
    <name type="scientific">Mollisia scopiformis</name>
    <name type="common">Conifer needle endophyte fungus</name>
    <name type="synonym">Phialocephala scopiformis</name>
    <dbReference type="NCBI Taxonomy" id="149040"/>
    <lineage>
        <taxon>Eukaryota</taxon>
        <taxon>Fungi</taxon>
        <taxon>Dikarya</taxon>
        <taxon>Ascomycota</taxon>
        <taxon>Pezizomycotina</taxon>
        <taxon>Leotiomycetes</taxon>
        <taxon>Helotiales</taxon>
        <taxon>Mollisiaceae</taxon>
        <taxon>Mollisia</taxon>
    </lineage>
</organism>
<dbReference type="Proteomes" id="UP000070700">
    <property type="component" value="Unassembled WGS sequence"/>
</dbReference>
<dbReference type="OrthoDB" id="3540486at2759"/>
<dbReference type="InterPro" id="IPR045518">
    <property type="entry name" value="2EXR"/>
</dbReference>
<name>A0A194XHT5_MOLSC</name>
<dbReference type="RefSeq" id="XP_018074051.1">
    <property type="nucleotide sequence ID" value="XM_018212919.1"/>
</dbReference>
<dbReference type="KEGG" id="psco:LY89DRAFT_666558"/>
<evidence type="ECO:0000259" key="1">
    <source>
        <dbReference type="Pfam" id="PF20150"/>
    </source>
</evidence>
<evidence type="ECO:0000313" key="3">
    <source>
        <dbReference type="Proteomes" id="UP000070700"/>
    </source>
</evidence>